<evidence type="ECO:0000256" key="2">
    <source>
        <dbReference type="SAM" id="Phobius"/>
    </source>
</evidence>
<feature type="region of interest" description="Disordered" evidence="1">
    <location>
        <begin position="164"/>
        <end position="204"/>
    </location>
</feature>
<accession>K1RA42</accession>
<organism evidence="3">
    <name type="scientific">Magallana gigas</name>
    <name type="common">Pacific oyster</name>
    <name type="synonym">Crassostrea gigas</name>
    <dbReference type="NCBI Taxonomy" id="29159"/>
    <lineage>
        <taxon>Eukaryota</taxon>
        <taxon>Metazoa</taxon>
        <taxon>Spiralia</taxon>
        <taxon>Lophotrochozoa</taxon>
        <taxon>Mollusca</taxon>
        <taxon>Bivalvia</taxon>
        <taxon>Autobranchia</taxon>
        <taxon>Pteriomorphia</taxon>
        <taxon>Ostreida</taxon>
        <taxon>Ostreoidea</taxon>
        <taxon>Ostreidae</taxon>
        <taxon>Magallana</taxon>
    </lineage>
</organism>
<dbReference type="InParanoid" id="K1RA42"/>
<reference evidence="3" key="1">
    <citation type="journal article" date="2012" name="Nature">
        <title>The oyster genome reveals stress adaptation and complexity of shell formation.</title>
        <authorList>
            <person name="Zhang G."/>
            <person name="Fang X."/>
            <person name="Guo X."/>
            <person name="Li L."/>
            <person name="Luo R."/>
            <person name="Xu F."/>
            <person name="Yang P."/>
            <person name="Zhang L."/>
            <person name="Wang X."/>
            <person name="Qi H."/>
            <person name="Xiong Z."/>
            <person name="Que H."/>
            <person name="Xie Y."/>
            <person name="Holland P.W."/>
            <person name="Paps J."/>
            <person name="Zhu Y."/>
            <person name="Wu F."/>
            <person name="Chen Y."/>
            <person name="Wang J."/>
            <person name="Peng C."/>
            <person name="Meng J."/>
            <person name="Yang L."/>
            <person name="Liu J."/>
            <person name="Wen B."/>
            <person name="Zhang N."/>
            <person name="Huang Z."/>
            <person name="Zhu Q."/>
            <person name="Feng Y."/>
            <person name="Mount A."/>
            <person name="Hedgecock D."/>
            <person name="Xu Z."/>
            <person name="Liu Y."/>
            <person name="Domazet-Loso T."/>
            <person name="Du Y."/>
            <person name="Sun X."/>
            <person name="Zhang S."/>
            <person name="Liu B."/>
            <person name="Cheng P."/>
            <person name="Jiang X."/>
            <person name="Li J."/>
            <person name="Fan D."/>
            <person name="Wang W."/>
            <person name="Fu W."/>
            <person name="Wang T."/>
            <person name="Wang B."/>
            <person name="Zhang J."/>
            <person name="Peng Z."/>
            <person name="Li Y."/>
            <person name="Li N."/>
            <person name="Wang J."/>
            <person name="Chen M."/>
            <person name="He Y."/>
            <person name="Tan F."/>
            <person name="Song X."/>
            <person name="Zheng Q."/>
            <person name="Huang R."/>
            <person name="Yang H."/>
            <person name="Du X."/>
            <person name="Chen L."/>
            <person name="Yang M."/>
            <person name="Gaffney P.M."/>
            <person name="Wang S."/>
            <person name="Luo L."/>
            <person name="She Z."/>
            <person name="Ming Y."/>
            <person name="Huang W."/>
            <person name="Zhang S."/>
            <person name="Huang B."/>
            <person name="Zhang Y."/>
            <person name="Qu T."/>
            <person name="Ni P."/>
            <person name="Miao G."/>
            <person name="Wang J."/>
            <person name="Wang Q."/>
            <person name="Steinberg C.E."/>
            <person name="Wang H."/>
            <person name="Li N."/>
            <person name="Qian L."/>
            <person name="Zhang G."/>
            <person name="Li Y."/>
            <person name="Yang H."/>
            <person name="Liu X."/>
            <person name="Wang J."/>
            <person name="Yin Y."/>
            <person name="Wang J."/>
        </authorList>
    </citation>
    <scope>NUCLEOTIDE SEQUENCE [LARGE SCALE GENOMIC DNA]</scope>
    <source>
        <strain evidence="3">05x7-T-G4-1.051#20</strain>
    </source>
</reference>
<keyword evidence="2" id="KW-0812">Transmembrane</keyword>
<proteinExistence type="predicted"/>
<gene>
    <name evidence="3" type="ORF">CGI_10023674</name>
</gene>
<feature type="region of interest" description="Disordered" evidence="1">
    <location>
        <begin position="118"/>
        <end position="146"/>
    </location>
</feature>
<sequence length="204" mass="23525">MFTKLLINKQKSTKRKMTYLLTWVFLFIGYALETVVSKNIVDFEEPREKRNAQTRTIIQTLPPKVDDSWKRIHLTPLEIATIAALCLLVVGAFLFCIYKYCVYCWRNNKSPRKTMRVREADERVTSPRSLEEVKRDHRGWDDRRGSSTSFVGWDDRRGSLLPVGRWDDRRGSSPSIGTGSKHDSRSGSTVGLFETSGSNRWAFA</sequence>
<dbReference type="HOGENOM" id="CLU_1344439_0_0_1"/>
<dbReference type="AlphaFoldDB" id="K1RA42"/>
<keyword evidence="2" id="KW-1133">Transmembrane helix</keyword>
<keyword evidence="2" id="KW-0472">Membrane</keyword>
<dbReference type="EMBL" id="JH817227">
    <property type="protein sequence ID" value="EKC42558.1"/>
    <property type="molecule type" value="Genomic_DNA"/>
</dbReference>
<feature type="compositionally biased region" description="Basic and acidic residues" evidence="1">
    <location>
        <begin position="118"/>
        <end position="145"/>
    </location>
</feature>
<evidence type="ECO:0000256" key="1">
    <source>
        <dbReference type="SAM" id="MobiDB-lite"/>
    </source>
</evidence>
<feature type="transmembrane region" description="Helical" evidence="2">
    <location>
        <begin position="79"/>
        <end position="105"/>
    </location>
</feature>
<feature type="compositionally biased region" description="Polar residues" evidence="1">
    <location>
        <begin position="195"/>
        <end position="204"/>
    </location>
</feature>
<evidence type="ECO:0000313" key="3">
    <source>
        <dbReference type="EMBL" id="EKC42558.1"/>
    </source>
</evidence>
<name>K1RA42_MAGGI</name>
<protein>
    <submittedName>
        <fullName evidence="3">Uncharacterized protein</fullName>
    </submittedName>
</protein>